<name>A0A8E2JJ36_9PEZI</name>
<comment type="subcellular location">
    <subcellularLocation>
        <location evidence="4">Nucleus</location>
    </subcellularLocation>
</comment>
<keyword evidence="8" id="KW-1185">Reference proteome</keyword>
<dbReference type="InterPro" id="IPR008422">
    <property type="entry name" value="KN_HD"/>
</dbReference>
<dbReference type="PROSITE" id="PS50071">
    <property type="entry name" value="HOMEOBOX_2"/>
    <property type="match status" value="1"/>
</dbReference>
<feature type="DNA-binding region" description="Homeobox" evidence="4">
    <location>
        <begin position="217"/>
        <end position="279"/>
    </location>
</feature>
<reference evidence="7 8" key="1">
    <citation type="journal article" date="2016" name="Nat. Commun.">
        <title>Ectomycorrhizal ecology is imprinted in the genome of the dominant symbiotic fungus Cenococcum geophilum.</title>
        <authorList>
            <consortium name="DOE Joint Genome Institute"/>
            <person name="Peter M."/>
            <person name="Kohler A."/>
            <person name="Ohm R.A."/>
            <person name="Kuo A."/>
            <person name="Krutzmann J."/>
            <person name="Morin E."/>
            <person name="Arend M."/>
            <person name="Barry K.W."/>
            <person name="Binder M."/>
            <person name="Choi C."/>
            <person name="Clum A."/>
            <person name="Copeland A."/>
            <person name="Grisel N."/>
            <person name="Haridas S."/>
            <person name="Kipfer T."/>
            <person name="LaButti K."/>
            <person name="Lindquist E."/>
            <person name="Lipzen A."/>
            <person name="Maire R."/>
            <person name="Meier B."/>
            <person name="Mihaltcheva S."/>
            <person name="Molinier V."/>
            <person name="Murat C."/>
            <person name="Poggeler S."/>
            <person name="Quandt C.A."/>
            <person name="Sperisen C."/>
            <person name="Tritt A."/>
            <person name="Tisserant E."/>
            <person name="Crous P.W."/>
            <person name="Henrissat B."/>
            <person name="Nehls U."/>
            <person name="Egli S."/>
            <person name="Spatafora J.W."/>
            <person name="Grigoriev I.V."/>
            <person name="Martin F.M."/>
        </authorList>
    </citation>
    <scope>NUCLEOTIDE SEQUENCE [LARGE SCALE GENOMIC DNA]</scope>
    <source>
        <strain evidence="7 8">CBS 459.81</strain>
    </source>
</reference>
<dbReference type="SMART" id="SM00389">
    <property type="entry name" value="HOX"/>
    <property type="match status" value="1"/>
</dbReference>
<dbReference type="GO" id="GO:0006355">
    <property type="term" value="P:regulation of DNA-templated transcription"/>
    <property type="evidence" value="ECO:0007669"/>
    <property type="project" value="InterPro"/>
</dbReference>
<dbReference type="SUPFAM" id="SSF46689">
    <property type="entry name" value="Homeodomain-like"/>
    <property type="match status" value="1"/>
</dbReference>
<dbReference type="CDD" id="cd00086">
    <property type="entry name" value="homeodomain"/>
    <property type="match status" value="1"/>
</dbReference>
<dbReference type="Pfam" id="PF05920">
    <property type="entry name" value="Homeobox_KN"/>
    <property type="match status" value="1"/>
</dbReference>
<keyword evidence="3 4" id="KW-0539">Nucleus</keyword>
<proteinExistence type="predicted"/>
<feature type="domain" description="Homeobox" evidence="6">
    <location>
        <begin position="215"/>
        <end position="278"/>
    </location>
</feature>
<dbReference type="GO" id="GO:0005634">
    <property type="term" value="C:nucleus"/>
    <property type="evidence" value="ECO:0007669"/>
    <property type="project" value="UniProtKB-SubCell"/>
</dbReference>
<organism evidence="7 8">
    <name type="scientific">Lepidopterella palustris CBS 459.81</name>
    <dbReference type="NCBI Taxonomy" id="1314670"/>
    <lineage>
        <taxon>Eukaryota</taxon>
        <taxon>Fungi</taxon>
        <taxon>Dikarya</taxon>
        <taxon>Ascomycota</taxon>
        <taxon>Pezizomycotina</taxon>
        <taxon>Dothideomycetes</taxon>
        <taxon>Pleosporomycetidae</taxon>
        <taxon>Mytilinidiales</taxon>
        <taxon>Argynnaceae</taxon>
        <taxon>Lepidopterella</taxon>
    </lineage>
</organism>
<evidence type="ECO:0000256" key="5">
    <source>
        <dbReference type="SAM" id="MobiDB-lite"/>
    </source>
</evidence>
<evidence type="ECO:0000313" key="8">
    <source>
        <dbReference type="Proteomes" id="UP000250266"/>
    </source>
</evidence>
<dbReference type="PANTHER" id="PTHR11850">
    <property type="entry name" value="HOMEOBOX PROTEIN TRANSCRIPTION FACTORS"/>
    <property type="match status" value="1"/>
</dbReference>
<dbReference type="AlphaFoldDB" id="A0A8E2JJ36"/>
<feature type="compositionally biased region" description="Basic residues" evidence="5">
    <location>
        <begin position="347"/>
        <end position="362"/>
    </location>
</feature>
<feature type="region of interest" description="Disordered" evidence="5">
    <location>
        <begin position="32"/>
        <end position="52"/>
    </location>
</feature>
<feature type="compositionally biased region" description="Low complexity" evidence="5">
    <location>
        <begin position="332"/>
        <end position="341"/>
    </location>
</feature>
<gene>
    <name evidence="7" type="ORF">K432DRAFT_345563</name>
</gene>
<feature type="compositionally biased region" description="Low complexity" evidence="5">
    <location>
        <begin position="367"/>
        <end position="396"/>
    </location>
</feature>
<dbReference type="InterPro" id="IPR050224">
    <property type="entry name" value="TALE_homeobox"/>
</dbReference>
<evidence type="ECO:0000259" key="6">
    <source>
        <dbReference type="PROSITE" id="PS50071"/>
    </source>
</evidence>
<evidence type="ECO:0000256" key="1">
    <source>
        <dbReference type="ARBA" id="ARBA00023125"/>
    </source>
</evidence>
<feature type="region of interest" description="Disordered" evidence="5">
    <location>
        <begin position="332"/>
        <end position="398"/>
    </location>
</feature>
<keyword evidence="2 4" id="KW-0371">Homeobox</keyword>
<dbReference type="EMBL" id="KV744842">
    <property type="protein sequence ID" value="OCK84212.1"/>
    <property type="molecule type" value="Genomic_DNA"/>
</dbReference>
<evidence type="ECO:0000256" key="2">
    <source>
        <dbReference type="ARBA" id="ARBA00023155"/>
    </source>
</evidence>
<protein>
    <recommendedName>
        <fullName evidence="6">Homeobox domain-containing protein</fullName>
    </recommendedName>
</protein>
<dbReference type="InterPro" id="IPR009057">
    <property type="entry name" value="Homeodomain-like_sf"/>
</dbReference>
<evidence type="ECO:0000256" key="3">
    <source>
        <dbReference type="ARBA" id="ARBA00023242"/>
    </source>
</evidence>
<evidence type="ECO:0000313" key="7">
    <source>
        <dbReference type="EMBL" id="OCK84212.1"/>
    </source>
</evidence>
<dbReference type="Gene3D" id="1.10.10.60">
    <property type="entry name" value="Homeodomain-like"/>
    <property type="match status" value="1"/>
</dbReference>
<keyword evidence="1 4" id="KW-0238">DNA-binding</keyword>
<dbReference type="Proteomes" id="UP000250266">
    <property type="component" value="Unassembled WGS sequence"/>
</dbReference>
<sequence length="718" mass="78601">MIGPKGTRNAAPSIWSFDSGYGSSLEPSEGYIVDPLAPATSQDSSNGAEFEGPSTLDYAIPEAFGGDVKFGSFWNVHVGDQVQLQQNQPSISPVVTRLSVFTSKDCTRTNSIFLCNGQAPDFNQSCVACELWEITNPGEDIRCDKCSVSNPVLELLCPAKEPKAMEGVLKSDQRCSACELSALINPGNASKCPSCSPAIPALEPICQQEDAKVTRSRARRTFKLPLSALTKLQAWLDANQHDPYPSAEVKKQLAQECGITEKQVTTWFTNARARQLNPMEIWLSSNSEDEAASESDIVEAAQDTKYSTFTQPPQLTKFGISHSRAESVSASSAYTSFSQHSTTRRSAPSRRGKKKIYRKNRHPTSQPAHTALPTPTLTPARTPGPRTHHPSPTSPSQETWQCTFCLKHLAPKSWRRHEETQHLPRSSYSCMLHGARLFSAAPSTSPLHPRTSQVQTSFCAFCMLRDPPDAHFHTAHRIVECAARSLADRTFYRPDHLRQHVKNYHNCTLFDLTSARWKQAAQPVAGPWGCGFCGAELESWDARETHIANHFRDGMAMAQWTLPKAGSEVEGIAGGKVRTPTAPRKNPRTPQFAAAAFPTQQEHYPFITTPSFTPGDSVIPYHRALSLPPPPPLPPLLLPHSPSLSLPIPDDVLMETCGNFLDSDQLPVSPFGSLQSPFGSEPWMELSDAEADAIKSAAFEYGDGFVGEGEGEGSWGGF</sequence>
<dbReference type="InterPro" id="IPR001356">
    <property type="entry name" value="HD"/>
</dbReference>
<evidence type="ECO:0000256" key="4">
    <source>
        <dbReference type="PROSITE-ProRule" id="PRU00108"/>
    </source>
</evidence>
<accession>A0A8E2JJ36</accession>
<dbReference type="OrthoDB" id="10056939at2759"/>
<dbReference type="GO" id="GO:0003677">
    <property type="term" value="F:DNA binding"/>
    <property type="evidence" value="ECO:0007669"/>
    <property type="project" value="UniProtKB-UniRule"/>
</dbReference>